<dbReference type="AlphaFoldDB" id="A0AAJ0EGN5"/>
<comment type="caution">
    <text evidence="2">The sequence shown here is derived from an EMBL/GenBank/DDBJ whole genome shotgun (WGS) entry which is preliminary data.</text>
</comment>
<protein>
    <recommendedName>
        <fullName evidence="4">SnoaL-like domain-containing protein</fullName>
    </recommendedName>
</protein>
<keyword evidence="1" id="KW-0732">Signal</keyword>
<sequence length="173" mass="18891">MLFTKLSALAALQLLSLPTANAQTNNNASAPGSTTTTTVPSYTCNPGYPVSPAEQSIIFTNFLRKFYLEKDVYRVGREHILLDAINHNPNVNGDRDASLAWVAPLIAEWNVTITNTGLADNVGWSHVKVEGPGMGRYTVAVDIWRFEGSCIAEHWDALQVAPPANRTNPLELI</sequence>
<dbReference type="Gene3D" id="3.10.450.50">
    <property type="match status" value="1"/>
</dbReference>
<feature type="chain" id="PRO_5042507918" description="SnoaL-like domain-containing protein" evidence="1">
    <location>
        <begin position="23"/>
        <end position="173"/>
    </location>
</feature>
<dbReference type="EMBL" id="JAHMHQ010000011">
    <property type="protein sequence ID" value="KAK1636236.1"/>
    <property type="molecule type" value="Genomic_DNA"/>
</dbReference>
<reference evidence="2" key="1">
    <citation type="submission" date="2021-06" db="EMBL/GenBank/DDBJ databases">
        <title>Comparative genomics, transcriptomics and evolutionary studies reveal genomic signatures of adaptation to plant cell wall in hemibiotrophic fungi.</title>
        <authorList>
            <consortium name="DOE Joint Genome Institute"/>
            <person name="Baroncelli R."/>
            <person name="Diaz J.F."/>
            <person name="Benocci T."/>
            <person name="Peng M."/>
            <person name="Battaglia E."/>
            <person name="Haridas S."/>
            <person name="Andreopoulos W."/>
            <person name="Labutti K."/>
            <person name="Pangilinan J."/>
            <person name="Floch G.L."/>
            <person name="Makela M.R."/>
            <person name="Henrissat B."/>
            <person name="Grigoriev I.V."/>
            <person name="Crouch J.A."/>
            <person name="De Vries R.P."/>
            <person name="Sukno S.A."/>
            <person name="Thon M.R."/>
        </authorList>
    </citation>
    <scope>NUCLEOTIDE SEQUENCE</scope>
    <source>
        <strain evidence="2">CBS 102054</strain>
    </source>
</reference>
<evidence type="ECO:0008006" key="4">
    <source>
        <dbReference type="Google" id="ProtNLM"/>
    </source>
</evidence>
<evidence type="ECO:0000313" key="3">
    <source>
        <dbReference type="Proteomes" id="UP001243989"/>
    </source>
</evidence>
<dbReference type="GeneID" id="85477352"/>
<dbReference type="Proteomes" id="UP001243989">
    <property type="component" value="Unassembled WGS sequence"/>
</dbReference>
<feature type="signal peptide" evidence="1">
    <location>
        <begin position="1"/>
        <end position="22"/>
    </location>
</feature>
<evidence type="ECO:0000313" key="2">
    <source>
        <dbReference type="EMBL" id="KAK1636236.1"/>
    </source>
</evidence>
<evidence type="ECO:0000256" key="1">
    <source>
        <dbReference type="SAM" id="SignalP"/>
    </source>
</evidence>
<dbReference type="InterPro" id="IPR032710">
    <property type="entry name" value="NTF2-like_dom_sf"/>
</dbReference>
<proteinExistence type="predicted"/>
<dbReference type="RefSeq" id="XP_060444843.1">
    <property type="nucleotide sequence ID" value="XM_060592490.1"/>
</dbReference>
<keyword evidence="3" id="KW-1185">Reference proteome</keyword>
<gene>
    <name evidence="2" type="ORF">BDP81DRAFT_450151</name>
</gene>
<dbReference type="SUPFAM" id="SSF54427">
    <property type="entry name" value="NTF2-like"/>
    <property type="match status" value="1"/>
</dbReference>
<accession>A0AAJ0EGN5</accession>
<name>A0AAJ0EGN5_9PEZI</name>
<organism evidence="2 3">
    <name type="scientific">Colletotrichum phormii</name>
    <dbReference type="NCBI Taxonomy" id="359342"/>
    <lineage>
        <taxon>Eukaryota</taxon>
        <taxon>Fungi</taxon>
        <taxon>Dikarya</taxon>
        <taxon>Ascomycota</taxon>
        <taxon>Pezizomycotina</taxon>
        <taxon>Sordariomycetes</taxon>
        <taxon>Hypocreomycetidae</taxon>
        <taxon>Glomerellales</taxon>
        <taxon>Glomerellaceae</taxon>
        <taxon>Colletotrichum</taxon>
        <taxon>Colletotrichum acutatum species complex</taxon>
    </lineage>
</organism>